<dbReference type="EMBL" id="DXGG01000049">
    <property type="protein sequence ID" value="HIW86912.1"/>
    <property type="molecule type" value="Genomic_DNA"/>
</dbReference>
<gene>
    <name evidence="1" type="ORF">IAC47_01355</name>
</gene>
<organism evidence="1 2">
    <name type="scientific">Candidatus Onthomorpha intestinigallinarum</name>
    <dbReference type="NCBI Taxonomy" id="2840880"/>
    <lineage>
        <taxon>Bacteria</taxon>
        <taxon>Pseudomonadati</taxon>
        <taxon>Bacteroidota</taxon>
        <taxon>Bacteroidia</taxon>
        <taxon>Bacteroidales</taxon>
        <taxon>Candidatus Onthomorpha</taxon>
    </lineage>
</organism>
<dbReference type="AlphaFoldDB" id="A0A9D1RG08"/>
<evidence type="ECO:0000313" key="2">
    <source>
        <dbReference type="Proteomes" id="UP000824267"/>
    </source>
</evidence>
<comment type="caution">
    <text evidence="1">The sequence shown here is derived from an EMBL/GenBank/DDBJ whole genome shotgun (WGS) entry which is preliminary data.</text>
</comment>
<dbReference type="PROSITE" id="PS51257">
    <property type="entry name" value="PROKAR_LIPOPROTEIN"/>
    <property type="match status" value="1"/>
</dbReference>
<proteinExistence type="predicted"/>
<reference evidence="1" key="2">
    <citation type="submission" date="2021-04" db="EMBL/GenBank/DDBJ databases">
        <authorList>
            <person name="Gilroy R."/>
        </authorList>
    </citation>
    <scope>NUCLEOTIDE SEQUENCE</scope>
    <source>
        <strain evidence="1">Gambia16-930</strain>
    </source>
</reference>
<sequence length="270" mass="31167">MKKILVTTAILILGAVLGVGCYLAYQHFSSKESDTTKPTVAVKEKEPKTASKHRLNMKLAVTDAEKEFFAMINNYFDAIDKAVSDKQQGRKTDFKEINLLEAKIAFYLLFNEDKIRKELMRKELLPLAEYYEQITKKYGIDKGLKENALIKTPKPKKEPAGLISGPSRSYTTSMQFKNGRTYDTFVISDTYIYRTNNGENKRVVKSTSYKKVDLNDYLPPCENVADYNCTEIGEEECKYLQSKNVYLCDTTIQNNKFKGWYHIRKWTETK</sequence>
<dbReference type="Proteomes" id="UP000824267">
    <property type="component" value="Unassembled WGS sequence"/>
</dbReference>
<name>A0A9D1RG08_9BACT</name>
<reference evidence="1" key="1">
    <citation type="journal article" date="2021" name="PeerJ">
        <title>Extensive microbial diversity within the chicken gut microbiome revealed by metagenomics and culture.</title>
        <authorList>
            <person name="Gilroy R."/>
            <person name="Ravi A."/>
            <person name="Getino M."/>
            <person name="Pursley I."/>
            <person name="Horton D.L."/>
            <person name="Alikhan N.F."/>
            <person name="Baker D."/>
            <person name="Gharbi K."/>
            <person name="Hall N."/>
            <person name="Watson M."/>
            <person name="Adriaenssens E.M."/>
            <person name="Foster-Nyarko E."/>
            <person name="Jarju S."/>
            <person name="Secka A."/>
            <person name="Antonio M."/>
            <person name="Oren A."/>
            <person name="Chaudhuri R.R."/>
            <person name="La Ragione R."/>
            <person name="Hildebrand F."/>
            <person name="Pallen M.J."/>
        </authorList>
    </citation>
    <scope>NUCLEOTIDE SEQUENCE</scope>
    <source>
        <strain evidence="1">Gambia16-930</strain>
    </source>
</reference>
<protein>
    <submittedName>
        <fullName evidence="1">Uncharacterized protein</fullName>
    </submittedName>
</protein>
<evidence type="ECO:0000313" key="1">
    <source>
        <dbReference type="EMBL" id="HIW86912.1"/>
    </source>
</evidence>
<accession>A0A9D1RG08</accession>